<organism evidence="2 3">
    <name type="scientific">Actinoallomurus liliacearum</name>
    <dbReference type="NCBI Taxonomy" id="1080073"/>
    <lineage>
        <taxon>Bacteria</taxon>
        <taxon>Bacillati</taxon>
        <taxon>Actinomycetota</taxon>
        <taxon>Actinomycetes</taxon>
        <taxon>Streptosporangiales</taxon>
        <taxon>Thermomonosporaceae</taxon>
        <taxon>Actinoallomurus</taxon>
    </lineage>
</organism>
<accession>A0ABP8TT52</accession>
<gene>
    <name evidence="2" type="ORF">GCM10023195_57290</name>
</gene>
<dbReference type="Pfam" id="PF12028">
    <property type="entry name" value="DUF3515"/>
    <property type="match status" value="1"/>
</dbReference>
<dbReference type="InterPro" id="IPR021903">
    <property type="entry name" value="DUF3515"/>
</dbReference>
<evidence type="ECO:0000313" key="3">
    <source>
        <dbReference type="Proteomes" id="UP001500212"/>
    </source>
</evidence>
<keyword evidence="1" id="KW-0732">Signal</keyword>
<feature type="chain" id="PRO_5045906610" description="Lipoprotein" evidence="1">
    <location>
        <begin position="23"/>
        <end position="154"/>
    </location>
</feature>
<dbReference type="EMBL" id="BAABHJ010000023">
    <property type="protein sequence ID" value="GAA4613271.1"/>
    <property type="molecule type" value="Genomic_DNA"/>
</dbReference>
<proteinExistence type="predicted"/>
<reference evidence="3" key="1">
    <citation type="journal article" date="2019" name="Int. J. Syst. Evol. Microbiol.">
        <title>The Global Catalogue of Microorganisms (GCM) 10K type strain sequencing project: providing services to taxonomists for standard genome sequencing and annotation.</title>
        <authorList>
            <consortium name="The Broad Institute Genomics Platform"/>
            <consortium name="The Broad Institute Genome Sequencing Center for Infectious Disease"/>
            <person name="Wu L."/>
            <person name="Ma J."/>
        </authorList>
    </citation>
    <scope>NUCLEOTIDE SEQUENCE [LARGE SCALE GENOMIC DNA]</scope>
    <source>
        <strain evidence="3">JCM 17938</strain>
    </source>
</reference>
<evidence type="ECO:0000256" key="1">
    <source>
        <dbReference type="SAM" id="SignalP"/>
    </source>
</evidence>
<dbReference type="RefSeq" id="WP_345361155.1">
    <property type="nucleotide sequence ID" value="NZ_BAABHJ010000023.1"/>
</dbReference>
<protein>
    <recommendedName>
        <fullName evidence="4">Lipoprotein</fullName>
    </recommendedName>
</protein>
<name>A0ABP8TT52_9ACTN</name>
<evidence type="ECO:0008006" key="4">
    <source>
        <dbReference type="Google" id="ProtNLM"/>
    </source>
</evidence>
<dbReference type="Proteomes" id="UP001500212">
    <property type="component" value="Unassembled WGS sequence"/>
</dbReference>
<sequence length="154" mass="16167">MPLRRVTPVVAALAVVAAGCGASEVEVPVPHPPASAVSLCRAFHDRLPQRLHGLKRRSTSPRSDLVTAWGSPAIVVRCGVPRPTGLHLTSQLAVINGVSWLPVPPDRPVTFTAVGRHAYVEVTVPPKYTPPGDVLNELTGAIKATVPANSDATL</sequence>
<comment type="caution">
    <text evidence="2">The sequence shown here is derived from an EMBL/GenBank/DDBJ whole genome shotgun (WGS) entry which is preliminary data.</text>
</comment>
<keyword evidence="3" id="KW-1185">Reference proteome</keyword>
<feature type="signal peptide" evidence="1">
    <location>
        <begin position="1"/>
        <end position="22"/>
    </location>
</feature>
<dbReference type="PROSITE" id="PS51257">
    <property type="entry name" value="PROKAR_LIPOPROTEIN"/>
    <property type="match status" value="1"/>
</dbReference>
<evidence type="ECO:0000313" key="2">
    <source>
        <dbReference type="EMBL" id="GAA4613271.1"/>
    </source>
</evidence>